<protein>
    <recommendedName>
        <fullName evidence="4">Lipoprotein</fullName>
    </recommendedName>
</protein>
<organism evidence="2 3">
    <name type="scientific">Ulvibacter antarcticus</name>
    <dbReference type="NCBI Taxonomy" id="442714"/>
    <lineage>
        <taxon>Bacteria</taxon>
        <taxon>Pseudomonadati</taxon>
        <taxon>Bacteroidota</taxon>
        <taxon>Flavobacteriia</taxon>
        <taxon>Flavobacteriales</taxon>
        <taxon>Flavobacteriaceae</taxon>
        <taxon>Ulvibacter</taxon>
    </lineage>
</organism>
<evidence type="ECO:0000313" key="2">
    <source>
        <dbReference type="EMBL" id="RMA64147.1"/>
    </source>
</evidence>
<evidence type="ECO:0000313" key="3">
    <source>
        <dbReference type="Proteomes" id="UP000271339"/>
    </source>
</evidence>
<feature type="chain" id="PRO_5018193767" description="Lipoprotein" evidence="1">
    <location>
        <begin position="20"/>
        <end position="162"/>
    </location>
</feature>
<dbReference type="RefSeq" id="WP_121906620.1">
    <property type="nucleotide sequence ID" value="NZ_REFC01000012.1"/>
</dbReference>
<gene>
    <name evidence="2" type="ORF">BXY75_1014</name>
</gene>
<evidence type="ECO:0000256" key="1">
    <source>
        <dbReference type="SAM" id="SignalP"/>
    </source>
</evidence>
<keyword evidence="1" id="KW-0732">Signal</keyword>
<feature type="signal peptide" evidence="1">
    <location>
        <begin position="1"/>
        <end position="19"/>
    </location>
</feature>
<sequence>MIKKLILLLVVVLSLNGCTRDDLCSGETQTTPLLVITFKDITNPSEAKQVTNLKIETDYLTRTTVLTTTTTDSIGIPLRPAADTVRYRLIKNAGTTNELIDVYSFIYTRENIYINRACSFKTVYNSLSLELENDNPENWIQSIEQINTTVADETQAHITIFH</sequence>
<proteinExistence type="predicted"/>
<evidence type="ECO:0008006" key="4">
    <source>
        <dbReference type="Google" id="ProtNLM"/>
    </source>
</evidence>
<name>A0A3L9YWF8_9FLAO</name>
<dbReference type="EMBL" id="REFC01000012">
    <property type="protein sequence ID" value="RMA64147.1"/>
    <property type="molecule type" value="Genomic_DNA"/>
</dbReference>
<keyword evidence="3" id="KW-1185">Reference proteome</keyword>
<dbReference type="Proteomes" id="UP000271339">
    <property type="component" value="Unassembled WGS sequence"/>
</dbReference>
<dbReference type="Pfam" id="PF20050">
    <property type="entry name" value="DUF6452"/>
    <property type="match status" value="1"/>
</dbReference>
<dbReference type="OrthoDB" id="663527at2"/>
<comment type="caution">
    <text evidence="2">The sequence shown here is derived from an EMBL/GenBank/DDBJ whole genome shotgun (WGS) entry which is preliminary data.</text>
</comment>
<dbReference type="InterPro" id="IPR045607">
    <property type="entry name" value="DUF6452"/>
</dbReference>
<accession>A0A3L9YWF8</accession>
<reference evidence="2 3" key="1">
    <citation type="submission" date="2018-10" db="EMBL/GenBank/DDBJ databases">
        <title>Genomic Encyclopedia of Archaeal and Bacterial Type Strains, Phase II (KMG-II): from individual species to whole genera.</title>
        <authorList>
            <person name="Goeker M."/>
        </authorList>
    </citation>
    <scope>NUCLEOTIDE SEQUENCE [LARGE SCALE GENOMIC DNA]</scope>
    <source>
        <strain evidence="2 3">DSM 23424</strain>
    </source>
</reference>
<dbReference type="AlphaFoldDB" id="A0A3L9YWF8"/>